<dbReference type="PANTHER" id="PTHR31306:SF4">
    <property type="entry name" value="ALPHA-1,2-GALACTOSYLTRANSFERASE"/>
    <property type="match status" value="1"/>
</dbReference>
<dbReference type="AlphaFoldDB" id="A0A517L441"/>
<dbReference type="Gene3D" id="3.90.550.10">
    <property type="entry name" value="Spore Coat Polysaccharide Biosynthesis Protein SpsA, Chain A"/>
    <property type="match status" value="1"/>
</dbReference>
<dbReference type="GO" id="GO:0006487">
    <property type="term" value="P:protein N-linked glycosylation"/>
    <property type="evidence" value="ECO:0007669"/>
    <property type="project" value="TreeGrafter"/>
</dbReference>
<dbReference type="STRING" id="50376.A0A517L441"/>
<comment type="similarity">
    <text evidence="1">Belongs to the glycosyltransferase 34 family.</text>
</comment>
<protein>
    <recommendedName>
        <fullName evidence="8">Nucleotide-diphospho-sugar transferase domain-containing protein</fullName>
    </recommendedName>
</protein>
<keyword evidence="3" id="KW-0808">Transferase</keyword>
<dbReference type="Proteomes" id="UP000316270">
    <property type="component" value="Chromosome 4"/>
</dbReference>
<evidence type="ECO:0000313" key="7">
    <source>
        <dbReference type="Proteomes" id="UP000316270"/>
    </source>
</evidence>
<proteinExistence type="inferred from homology"/>
<evidence type="ECO:0000256" key="2">
    <source>
        <dbReference type="ARBA" id="ARBA00022676"/>
    </source>
</evidence>
<accession>A0A517L441</accession>
<reference evidence="6 7" key="1">
    <citation type="submission" date="2019-07" db="EMBL/GenBank/DDBJ databases">
        <title>Finished genome of Venturia effusa.</title>
        <authorList>
            <person name="Young C.A."/>
            <person name="Cox M.P."/>
            <person name="Ganley A.R.D."/>
            <person name="David W.J."/>
        </authorList>
    </citation>
    <scope>NUCLEOTIDE SEQUENCE [LARGE SCALE GENOMIC DNA]</scope>
    <source>
        <strain evidence="7">albino</strain>
    </source>
</reference>
<evidence type="ECO:0008006" key="8">
    <source>
        <dbReference type="Google" id="ProtNLM"/>
    </source>
</evidence>
<dbReference type="OrthoDB" id="205108at2759"/>
<evidence type="ECO:0000256" key="3">
    <source>
        <dbReference type="ARBA" id="ARBA00022679"/>
    </source>
</evidence>
<dbReference type="PANTHER" id="PTHR31306">
    <property type="entry name" value="ALPHA-1,6-MANNOSYLTRANSFERASE MNN11-RELATED"/>
    <property type="match status" value="1"/>
</dbReference>
<dbReference type="InterPro" id="IPR008630">
    <property type="entry name" value="Glyco_trans_34"/>
</dbReference>
<feature type="compositionally biased region" description="Polar residues" evidence="4">
    <location>
        <begin position="20"/>
        <end position="42"/>
    </location>
</feature>
<keyword evidence="5" id="KW-0472">Membrane</keyword>
<keyword evidence="5" id="KW-1133">Transmembrane helix</keyword>
<feature type="region of interest" description="Disordered" evidence="4">
    <location>
        <begin position="135"/>
        <end position="167"/>
    </location>
</feature>
<dbReference type="Pfam" id="PF05637">
    <property type="entry name" value="Glyco_transf_34"/>
    <property type="match status" value="1"/>
</dbReference>
<evidence type="ECO:0000313" key="6">
    <source>
        <dbReference type="EMBL" id="QDS70406.1"/>
    </source>
</evidence>
<organism evidence="6 7">
    <name type="scientific">Venturia effusa</name>
    <dbReference type="NCBI Taxonomy" id="50376"/>
    <lineage>
        <taxon>Eukaryota</taxon>
        <taxon>Fungi</taxon>
        <taxon>Dikarya</taxon>
        <taxon>Ascomycota</taxon>
        <taxon>Pezizomycotina</taxon>
        <taxon>Dothideomycetes</taxon>
        <taxon>Pleosporomycetidae</taxon>
        <taxon>Venturiales</taxon>
        <taxon>Venturiaceae</taxon>
        <taxon>Venturia</taxon>
    </lineage>
</organism>
<evidence type="ECO:0000256" key="1">
    <source>
        <dbReference type="ARBA" id="ARBA00005664"/>
    </source>
</evidence>
<evidence type="ECO:0000256" key="5">
    <source>
        <dbReference type="SAM" id="Phobius"/>
    </source>
</evidence>
<name>A0A517L441_9PEZI</name>
<evidence type="ECO:0000256" key="4">
    <source>
        <dbReference type="SAM" id="MobiDB-lite"/>
    </source>
</evidence>
<keyword evidence="5" id="KW-0812">Transmembrane</keyword>
<dbReference type="GO" id="GO:0000139">
    <property type="term" value="C:Golgi membrane"/>
    <property type="evidence" value="ECO:0007669"/>
    <property type="project" value="TreeGrafter"/>
</dbReference>
<keyword evidence="7" id="KW-1185">Reference proteome</keyword>
<dbReference type="EMBL" id="CP042188">
    <property type="protein sequence ID" value="QDS70406.1"/>
    <property type="molecule type" value="Genomic_DNA"/>
</dbReference>
<sequence length="467" mass="51107">MTSEGGPLVCASYEHPPIVPNNSQAHAGSQASSCYKNSNSGQKPYDLDAEQAGGDGLQASSEETKRKDASIHSGTAGSADTAMMLETVGGTIYLAAAILFVIFLCTVQLLRYSGSSDAQSSISWREWMWPSYSGGSQQVDAGKSKSPHLTPGSAAGSHDSSSGEETVAPATVTVTVTATPPQATDTLSHEASTMKPLKALNTTITIPADMVHTPEGPKPNEIILVTATDGGGHNGGIEDILGKTAKNRQAYCDYHGYNYHFVNISKFDLGDAHPVWKKIPAIVEAFNTYPEAKWVFFLDLDAIIMSPKQGLTELVLSHEGMKKAITWGAQFVGSERTPLGTYMQADADLDNLDILFAQDQNGVNAGSLFLRRSKYTQSLLDMWIDPFFMKMDWYGREQETLLHFIKFHPTFRDHAGIIKQRIANAYVEGGPEMQWYKGDLVVHLAGCWVSHKCVSRWNQFWEMREVI</sequence>
<feature type="transmembrane region" description="Helical" evidence="5">
    <location>
        <begin position="92"/>
        <end position="110"/>
    </location>
</feature>
<feature type="region of interest" description="Disordered" evidence="4">
    <location>
        <begin position="20"/>
        <end position="75"/>
    </location>
</feature>
<dbReference type="GO" id="GO:0016757">
    <property type="term" value="F:glycosyltransferase activity"/>
    <property type="evidence" value="ECO:0007669"/>
    <property type="project" value="UniProtKB-KW"/>
</dbReference>
<dbReference type="InterPro" id="IPR029044">
    <property type="entry name" value="Nucleotide-diphossugar_trans"/>
</dbReference>
<keyword evidence="2" id="KW-0328">Glycosyltransferase</keyword>
<gene>
    <name evidence="6" type="ORF">FKW77_009426</name>
</gene>